<keyword evidence="3" id="KW-1185">Reference proteome</keyword>
<evidence type="ECO:0000313" key="2">
    <source>
        <dbReference type="EMBL" id="BBX93007.1"/>
    </source>
</evidence>
<accession>A0ABN5ZIJ3</accession>
<gene>
    <name evidence="2" type="ORF">MBOE_46560</name>
</gene>
<proteinExistence type="predicted"/>
<organism evidence="2 3">
    <name type="scientific">Mycolicibacterium boenickei</name>
    <dbReference type="NCBI Taxonomy" id="146017"/>
    <lineage>
        <taxon>Bacteria</taxon>
        <taxon>Bacillati</taxon>
        <taxon>Actinomycetota</taxon>
        <taxon>Actinomycetes</taxon>
        <taxon>Mycobacteriales</taxon>
        <taxon>Mycobacteriaceae</taxon>
        <taxon>Mycolicibacterium</taxon>
    </lineage>
</organism>
<name>A0ABN5ZIJ3_9MYCO</name>
<reference evidence="2 3" key="1">
    <citation type="journal article" date="2019" name="Emerg. Microbes Infect.">
        <title>Comprehensive subspecies identification of 175 nontuberculous mycobacteria species based on 7547 genomic profiles.</title>
        <authorList>
            <person name="Matsumoto Y."/>
            <person name="Kinjo T."/>
            <person name="Motooka D."/>
            <person name="Nabeya D."/>
            <person name="Jung N."/>
            <person name="Uechi K."/>
            <person name="Horii T."/>
            <person name="Iida T."/>
            <person name="Fujita J."/>
            <person name="Nakamura S."/>
        </authorList>
    </citation>
    <scope>NUCLEOTIDE SEQUENCE [LARGE SCALE GENOMIC DNA]</scope>
    <source>
        <strain evidence="2 3">JCM 15653</strain>
    </source>
</reference>
<dbReference type="Proteomes" id="UP000466683">
    <property type="component" value="Chromosome"/>
</dbReference>
<dbReference type="EMBL" id="AP022579">
    <property type="protein sequence ID" value="BBX93007.1"/>
    <property type="molecule type" value="Genomic_DNA"/>
</dbReference>
<feature type="region of interest" description="Disordered" evidence="1">
    <location>
        <begin position="101"/>
        <end position="153"/>
    </location>
</feature>
<dbReference type="RefSeq" id="WP_234815832.1">
    <property type="nucleotide sequence ID" value="NZ_AP022579.1"/>
</dbReference>
<evidence type="ECO:0000256" key="1">
    <source>
        <dbReference type="SAM" id="MobiDB-lite"/>
    </source>
</evidence>
<evidence type="ECO:0000313" key="3">
    <source>
        <dbReference type="Proteomes" id="UP000466683"/>
    </source>
</evidence>
<sequence length="245" mass="25593">MTYPPDYSQQLYAYLQAWRQFLEPLTAMAAMAAGMAPPPGPWAGPGTYPMPAAPGLLPYPTAYAAPPPAAPVAPSQVPAADYTQQLVGYLQGWRQQLEQMTGTGAPSSYGSDNASPGRRPVPPDRADAGRTSPPDDGPGSLYPKQGTTSSVVPPKYEAMRPANVGGSQIPGEQVLQPAVVARGPVIAAAPITELGRMRQRDVSAPRVTGTPASARVATPNATMRAVPQSNFAGLADRALKHVERG</sequence>
<feature type="compositionally biased region" description="Polar residues" evidence="1">
    <location>
        <begin position="101"/>
        <end position="114"/>
    </location>
</feature>
<protein>
    <submittedName>
        <fullName evidence="2">Uncharacterized protein</fullName>
    </submittedName>
</protein>